<reference evidence="1 2" key="1">
    <citation type="journal article" date="2014" name="Genome Announc.">
        <title>Draft Genome Sequence of Enterobacter cloacae Strain S611.</title>
        <authorList>
            <person name="Wang D."/>
            <person name="Han C.S."/>
            <person name="Dichosa A.E."/>
            <person name="Gleasner C.D."/>
            <person name="Johnson S.L."/>
            <person name="Daligault H.E."/>
            <person name="Davenport K.W."/>
            <person name="Li P.E."/>
            <person name="Pierson E.A."/>
            <person name="Pierson L.S.III."/>
        </authorList>
    </citation>
    <scope>NUCLEOTIDE SEQUENCE [LARGE SCALE GENOMIC DNA]</scope>
    <source>
        <strain evidence="1 2">S611</strain>
    </source>
</reference>
<comment type="caution">
    <text evidence="1">The sequence shown here is derived from an EMBL/GenBank/DDBJ whole genome shotgun (WGS) entry which is preliminary data.</text>
</comment>
<dbReference type="Proteomes" id="UP000017834">
    <property type="component" value="Unassembled WGS sequence"/>
</dbReference>
<proteinExistence type="predicted"/>
<keyword evidence="2" id="KW-1185">Reference proteome</keyword>
<gene>
    <name evidence="1" type="ORF">EDP2_1777</name>
</gene>
<evidence type="ECO:0000313" key="1">
    <source>
        <dbReference type="EMBL" id="ESS58390.1"/>
    </source>
</evidence>
<name>A0ABP2ZT09_ENTCL</name>
<organism evidence="1 2">
    <name type="scientific">Enterobacter cloacae S611</name>
    <dbReference type="NCBI Taxonomy" id="1399146"/>
    <lineage>
        <taxon>Bacteria</taxon>
        <taxon>Pseudomonadati</taxon>
        <taxon>Pseudomonadota</taxon>
        <taxon>Gammaproteobacteria</taxon>
        <taxon>Enterobacterales</taxon>
        <taxon>Enterobacteriaceae</taxon>
        <taxon>Enterobacter</taxon>
        <taxon>Enterobacter cloacae complex</taxon>
    </lineage>
</organism>
<dbReference type="EMBL" id="AXOM01000043">
    <property type="protein sequence ID" value="ESS58390.1"/>
    <property type="molecule type" value="Genomic_DNA"/>
</dbReference>
<accession>A0ABP2ZT09</accession>
<sequence>MVNMRLFGWHQGYVSNQAKLFNETIVSGFINLPKFGFFLLSTLMMMNQEDNSLSINDKTMDL</sequence>
<evidence type="ECO:0000313" key="2">
    <source>
        <dbReference type="Proteomes" id="UP000017834"/>
    </source>
</evidence>
<protein>
    <submittedName>
        <fullName evidence="1">Uncharacterized protein</fullName>
    </submittedName>
</protein>